<organism evidence="3 4">
    <name type="scientific">Desulfonatronospira thiodismutans ASO3-1</name>
    <dbReference type="NCBI Taxonomy" id="555779"/>
    <lineage>
        <taxon>Bacteria</taxon>
        <taxon>Pseudomonadati</taxon>
        <taxon>Thermodesulfobacteriota</taxon>
        <taxon>Desulfovibrionia</taxon>
        <taxon>Desulfovibrionales</taxon>
        <taxon>Desulfonatronovibrionaceae</taxon>
        <taxon>Desulfonatronospira</taxon>
    </lineage>
</organism>
<keyword evidence="1 2" id="KW-0067">ATP-binding</keyword>
<dbReference type="PANTHER" id="PTHR15004">
    <property type="entry name" value="GLUTAMYL-TRNA(GLN) AMIDOTRANSFERASE SUBUNIT C, MITOCHONDRIAL"/>
    <property type="match status" value="1"/>
</dbReference>
<dbReference type="NCBIfam" id="TIGR00135">
    <property type="entry name" value="gatC"/>
    <property type="match status" value="1"/>
</dbReference>
<dbReference type="EC" id="6.3.5.-" evidence="2"/>
<dbReference type="GO" id="GO:0050567">
    <property type="term" value="F:glutaminyl-tRNA synthase (glutamine-hydrolyzing) activity"/>
    <property type="evidence" value="ECO:0007669"/>
    <property type="project" value="UniProtKB-UniRule"/>
</dbReference>
<evidence type="ECO:0000256" key="1">
    <source>
        <dbReference type="ARBA" id="ARBA00022840"/>
    </source>
</evidence>
<dbReference type="Gene3D" id="1.10.20.60">
    <property type="entry name" value="Glu-tRNAGln amidotransferase C subunit, N-terminal domain"/>
    <property type="match status" value="1"/>
</dbReference>
<evidence type="ECO:0000313" key="4">
    <source>
        <dbReference type="Proteomes" id="UP000005496"/>
    </source>
</evidence>
<dbReference type="EMBL" id="ACJN02000001">
    <property type="protein sequence ID" value="EFI36016.1"/>
    <property type="molecule type" value="Genomic_DNA"/>
</dbReference>
<gene>
    <name evidence="2" type="primary">gatC</name>
    <name evidence="3" type="ORF">Dthio_PD3458</name>
</gene>
<dbReference type="InterPro" id="IPR036113">
    <property type="entry name" value="Asp/Glu-ADT_sf_sub_c"/>
</dbReference>
<dbReference type="eggNOG" id="COG0721">
    <property type="taxonomic scope" value="Bacteria"/>
</dbReference>
<comment type="subunit">
    <text evidence="2">Heterotrimer of A, B and C subunits.</text>
</comment>
<keyword evidence="4" id="KW-1185">Reference proteome</keyword>
<keyword evidence="2" id="KW-0436">Ligase</keyword>
<protein>
    <recommendedName>
        <fullName evidence="2">Aspartyl/glutamyl-tRNA(Asn/Gln) amidotransferase subunit C</fullName>
        <shortName evidence="2">Asp/Glu-ADT subunit C</shortName>
        <ecNumber evidence="2">6.3.5.-</ecNumber>
    </recommendedName>
</protein>
<comment type="catalytic activity">
    <reaction evidence="2">
        <text>L-glutamyl-tRNA(Gln) + L-glutamine + ATP + H2O = L-glutaminyl-tRNA(Gln) + L-glutamate + ADP + phosphate + H(+)</text>
        <dbReference type="Rhea" id="RHEA:17521"/>
        <dbReference type="Rhea" id="RHEA-COMP:9681"/>
        <dbReference type="Rhea" id="RHEA-COMP:9684"/>
        <dbReference type="ChEBI" id="CHEBI:15377"/>
        <dbReference type="ChEBI" id="CHEBI:15378"/>
        <dbReference type="ChEBI" id="CHEBI:29985"/>
        <dbReference type="ChEBI" id="CHEBI:30616"/>
        <dbReference type="ChEBI" id="CHEBI:43474"/>
        <dbReference type="ChEBI" id="CHEBI:58359"/>
        <dbReference type="ChEBI" id="CHEBI:78520"/>
        <dbReference type="ChEBI" id="CHEBI:78521"/>
        <dbReference type="ChEBI" id="CHEBI:456216"/>
    </reaction>
</comment>
<dbReference type="HAMAP" id="MF_00122">
    <property type="entry name" value="GatC"/>
    <property type="match status" value="1"/>
</dbReference>
<comment type="similarity">
    <text evidence="2">Belongs to the GatC family.</text>
</comment>
<reference evidence="3" key="1">
    <citation type="submission" date="2010-05" db="EMBL/GenBank/DDBJ databases">
        <title>The draft genome of Desulfonatronospira thiodismutans ASO3-1.</title>
        <authorList>
            <consortium name="US DOE Joint Genome Institute (JGI-PGF)"/>
            <person name="Lucas S."/>
            <person name="Copeland A."/>
            <person name="Lapidus A."/>
            <person name="Cheng J.-F."/>
            <person name="Bruce D."/>
            <person name="Goodwin L."/>
            <person name="Pitluck S."/>
            <person name="Chertkov O."/>
            <person name="Brettin T."/>
            <person name="Detter J.C."/>
            <person name="Han C."/>
            <person name="Land M.L."/>
            <person name="Hauser L."/>
            <person name="Kyrpides N."/>
            <person name="Mikhailova N."/>
            <person name="Muyzer G."/>
            <person name="Woyke T."/>
        </authorList>
    </citation>
    <scope>NUCLEOTIDE SEQUENCE [LARGE SCALE GENOMIC DNA]</scope>
    <source>
        <strain evidence="3">ASO3-1</strain>
    </source>
</reference>
<dbReference type="GO" id="GO:0006412">
    <property type="term" value="P:translation"/>
    <property type="evidence" value="ECO:0007669"/>
    <property type="project" value="UniProtKB-UniRule"/>
</dbReference>
<dbReference type="SUPFAM" id="SSF141000">
    <property type="entry name" value="Glu-tRNAGln amidotransferase C subunit"/>
    <property type="match status" value="1"/>
</dbReference>
<dbReference type="RefSeq" id="WP_008869144.1">
    <property type="nucleotide sequence ID" value="NZ_ACJN02000001.1"/>
</dbReference>
<dbReference type="PANTHER" id="PTHR15004:SF0">
    <property type="entry name" value="GLUTAMYL-TRNA(GLN) AMIDOTRANSFERASE SUBUNIT C, MITOCHONDRIAL"/>
    <property type="match status" value="1"/>
</dbReference>
<dbReference type="Proteomes" id="UP000005496">
    <property type="component" value="Unassembled WGS sequence"/>
</dbReference>
<proteinExistence type="inferred from homology"/>
<keyword evidence="2" id="KW-0648">Protein biosynthesis</keyword>
<dbReference type="InterPro" id="IPR003837">
    <property type="entry name" value="GatC"/>
</dbReference>
<dbReference type="GO" id="GO:0070681">
    <property type="term" value="P:glutaminyl-tRNAGln biosynthesis via transamidation"/>
    <property type="evidence" value="ECO:0007669"/>
    <property type="project" value="TreeGrafter"/>
</dbReference>
<keyword evidence="2" id="KW-0547">Nucleotide-binding</keyword>
<dbReference type="GO" id="GO:0005524">
    <property type="term" value="F:ATP binding"/>
    <property type="evidence" value="ECO:0007669"/>
    <property type="project" value="UniProtKB-KW"/>
</dbReference>
<evidence type="ECO:0000256" key="2">
    <source>
        <dbReference type="HAMAP-Rule" id="MF_00122"/>
    </source>
</evidence>
<dbReference type="GO" id="GO:0030956">
    <property type="term" value="C:glutamyl-tRNA(Gln) amidotransferase complex"/>
    <property type="evidence" value="ECO:0007669"/>
    <property type="project" value="TreeGrafter"/>
</dbReference>
<comment type="catalytic activity">
    <reaction evidence="2">
        <text>L-aspartyl-tRNA(Asn) + L-glutamine + ATP + H2O = L-asparaginyl-tRNA(Asn) + L-glutamate + ADP + phosphate + 2 H(+)</text>
        <dbReference type="Rhea" id="RHEA:14513"/>
        <dbReference type="Rhea" id="RHEA-COMP:9674"/>
        <dbReference type="Rhea" id="RHEA-COMP:9677"/>
        <dbReference type="ChEBI" id="CHEBI:15377"/>
        <dbReference type="ChEBI" id="CHEBI:15378"/>
        <dbReference type="ChEBI" id="CHEBI:29985"/>
        <dbReference type="ChEBI" id="CHEBI:30616"/>
        <dbReference type="ChEBI" id="CHEBI:43474"/>
        <dbReference type="ChEBI" id="CHEBI:58359"/>
        <dbReference type="ChEBI" id="CHEBI:78515"/>
        <dbReference type="ChEBI" id="CHEBI:78516"/>
        <dbReference type="ChEBI" id="CHEBI:456216"/>
    </reaction>
</comment>
<dbReference type="Pfam" id="PF02686">
    <property type="entry name" value="GatC"/>
    <property type="match status" value="1"/>
</dbReference>
<evidence type="ECO:0000313" key="3">
    <source>
        <dbReference type="EMBL" id="EFI36016.1"/>
    </source>
</evidence>
<sequence>MNIDKEYVSRIAALARLETSPEQAEKFAVQFRDIIGYMDSLNQVDTSGVEPFYSPSENISVLREDETRKTCRRSDILASAPHHDGEYFIVPRII</sequence>
<comment type="caution">
    <text evidence="3">The sequence shown here is derived from an EMBL/GenBank/DDBJ whole genome shotgun (WGS) entry which is preliminary data.</text>
</comment>
<dbReference type="AlphaFoldDB" id="D6SMV5"/>
<dbReference type="OrthoDB" id="9813938at2"/>
<accession>D6SMV5</accession>
<dbReference type="GO" id="GO:0016740">
    <property type="term" value="F:transferase activity"/>
    <property type="evidence" value="ECO:0007669"/>
    <property type="project" value="UniProtKB-KW"/>
</dbReference>
<name>D6SMV5_9BACT</name>
<comment type="function">
    <text evidence="2">Allows the formation of correctly charged Asn-tRNA(Asn) or Gln-tRNA(Gln) through the transamidation of misacylated Asp-tRNA(Asn) or Glu-tRNA(Gln) in organisms which lack either or both of asparaginyl-tRNA or glutaminyl-tRNA synthetases. The reaction takes place in the presence of glutamine and ATP through an activated phospho-Asp-tRNA(Asn) or phospho-Glu-tRNA(Gln).</text>
</comment>
<dbReference type="GO" id="GO:0006450">
    <property type="term" value="P:regulation of translational fidelity"/>
    <property type="evidence" value="ECO:0007669"/>
    <property type="project" value="InterPro"/>
</dbReference>
<dbReference type="GO" id="GO:0050566">
    <property type="term" value="F:asparaginyl-tRNA synthase (glutamine-hydrolyzing) activity"/>
    <property type="evidence" value="ECO:0007669"/>
    <property type="project" value="RHEA"/>
</dbReference>